<keyword evidence="3 4" id="KW-0964">Secreted</keyword>
<organism evidence="5 6">
    <name type="scientific">Corymbia citriodora subsp. variegata</name>
    <dbReference type="NCBI Taxonomy" id="360336"/>
    <lineage>
        <taxon>Eukaryota</taxon>
        <taxon>Viridiplantae</taxon>
        <taxon>Streptophyta</taxon>
        <taxon>Embryophyta</taxon>
        <taxon>Tracheophyta</taxon>
        <taxon>Spermatophyta</taxon>
        <taxon>Magnoliopsida</taxon>
        <taxon>eudicotyledons</taxon>
        <taxon>Gunneridae</taxon>
        <taxon>Pentapetalae</taxon>
        <taxon>rosids</taxon>
        <taxon>malvids</taxon>
        <taxon>Myrtales</taxon>
        <taxon>Myrtaceae</taxon>
        <taxon>Myrtoideae</taxon>
        <taxon>Eucalypteae</taxon>
        <taxon>Corymbia</taxon>
    </lineage>
</organism>
<gene>
    <name evidence="5" type="ORF">BT93_L2139</name>
</gene>
<comment type="caution">
    <text evidence="5">The sequence shown here is derived from an EMBL/GenBank/DDBJ whole genome shotgun (WGS) entry which is preliminary data.</text>
</comment>
<proteinExistence type="inferred from homology"/>
<dbReference type="PANTHER" id="PTHR21495">
    <property type="entry name" value="NUCLEOPORIN-RELATED"/>
    <property type="match status" value="1"/>
</dbReference>
<feature type="signal peptide" evidence="4">
    <location>
        <begin position="1"/>
        <end position="25"/>
    </location>
</feature>
<dbReference type="AlphaFoldDB" id="A0A8T0CL26"/>
<accession>A0A8T0CL26</accession>
<dbReference type="InterPro" id="IPR004265">
    <property type="entry name" value="Dirigent"/>
</dbReference>
<evidence type="ECO:0000256" key="2">
    <source>
        <dbReference type="ARBA" id="ARBA00011738"/>
    </source>
</evidence>
<evidence type="ECO:0000256" key="1">
    <source>
        <dbReference type="ARBA" id="ARBA00010746"/>
    </source>
</evidence>
<comment type="similarity">
    <text evidence="1 4">Belongs to the plant dirigent protein family.</text>
</comment>
<evidence type="ECO:0000313" key="6">
    <source>
        <dbReference type="Proteomes" id="UP000806378"/>
    </source>
</evidence>
<dbReference type="Proteomes" id="UP000806378">
    <property type="component" value="Unassembled WGS sequence"/>
</dbReference>
<dbReference type="Gramene" id="rna-gnl|WGS:JABURB|Cocit.L2139.1">
    <property type="protein sequence ID" value="cds-KAF7848273.1"/>
    <property type="gene ID" value="gene-BT93_L2139"/>
</dbReference>
<dbReference type="InterPro" id="IPR044859">
    <property type="entry name" value="Allene_oxi_cyc_Dirigent"/>
</dbReference>
<keyword evidence="4" id="KW-0732">Signal</keyword>
<name>A0A8T0CL26_CORYI</name>
<keyword evidence="6" id="KW-1185">Reference proteome</keyword>
<protein>
    <recommendedName>
        <fullName evidence="4">Dirigent protein</fullName>
    </recommendedName>
</protein>
<dbReference type="Gene3D" id="2.40.480.10">
    <property type="entry name" value="Allene oxide cyclase-like"/>
    <property type="match status" value="1"/>
</dbReference>
<evidence type="ECO:0000256" key="3">
    <source>
        <dbReference type="ARBA" id="ARBA00022525"/>
    </source>
</evidence>
<dbReference type="GO" id="GO:0009699">
    <property type="term" value="P:phenylpropanoid biosynthetic process"/>
    <property type="evidence" value="ECO:0007669"/>
    <property type="project" value="UniProtKB-ARBA"/>
</dbReference>
<dbReference type="OrthoDB" id="1925209at2759"/>
<comment type="subunit">
    <text evidence="2 4">Homodimer.</text>
</comment>
<dbReference type="EMBL" id="MU090200">
    <property type="protein sequence ID" value="KAF7848273.1"/>
    <property type="molecule type" value="Genomic_DNA"/>
</dbReference>
<comment type="subcellular location">
    <subcellularLocation>
        <location evidence="4">Secreted</location>
        <location evidence="4">Extracellular space</location>
        <location evidence="4">Apoplast</location>
    </subcellularLocation>
</comment>
<keyword evidence="4" id="KW-0052">Apoplast</keyword>
<reference evidence="5" key="1">
    <citation type="submission" date="2020-05" db="EMBL/GenBank/DDBJ databases">
        <title>WGS assembly of Corymbia citriodora subspecies variegata.</title>
        <authorList>
            <person name="Barry K."/>
            <person name="Hundley H."/>
            <person name="Shu S."/>
            <person name="Jenkins J."/>
            <person name="Grimwood J."/>
            <person name="Baten A."/>
        </authorList>
    </citation>
    <scope>NUCLEOTIDE SEQUENCE</scope>
    <source>
        <strain evidence="5">CV2-018</strain>
    </source>
</reference>
<comment type="function">
    <text evidence="4">Dirigent proteins impart stereoselectivity on the phenoxy radical-coupling reaction, yielding optically active lignans from two molecules of coniferyl alcohol in the biosynthesis of lignans, flavonolignans, and alkaloids and thus plays a central role in plant secondary metabolism.</text>
</comment>
<sequence length="178" mass="19056">MLTATSFSQLFLLSFWSILMRSCSSEATVQPPQTTELVLYSQDIFAGPNANDVPVVGIPGKAWSFTQFGTVFAADEPMTKTPDPSSAIIGRAQGMYLISALDGSSVEAVFSIVFSNQAYNGSTLEIQGTGKTLAKVVEYAVVGGTGKFRFARGYATLETIPVNATHAVNQFNVTVRHD</sequence>
<dbReference type="GO" id="GO:0048046">
    <property type="term" value="C:apoplast"/>
    <property type="evidence" value="ECO:0007669"/>
    <property type="project" value="UniProtKB-SubCell"/>
</dbReference>
<evidence type="ECO:0000313" key="5">
    <source>
        <dbReference type="EMBL" id="KAF7848273.1"/>
    </source>
</evidence>
<feature type="chain" id="PRO_5035967608" description="Dirigent protein" evidence="4">
    <location>
        <begin position="26"/>
        <end position="178"/>
    </location>
</feature>
<evidence type="ECO:0000256" key="4">
    <source>
        <dbReference type="RuleBase" id="RU363099"/>
    </source>
</evidence>
<dbReference type="Pfam" id="PF03018">
    <property type="entry name" value="Dirigent"/>
    <property type="match status" value="1"/>
</dbReference>